<dbReference type="PANTHER" id="PTHR35532:SF5">
    <property type="entry name" value="CARBOHYDRATE-BINDING DOMAIN-CONTAINING PROTEIN"/>
    <property type="match status" value="1"/>
</dbReference>
<organism evidence="3 4">
    <name type="scientific">Mucilaginibacter xinganensis</name>
    <dbReference type="NCBI Taxonomy" id="1234841"/>
    <lineage>
        <taxon>Bacteria</taxon>
        <taxon>Pseudomonadati</taxon>
        <taxon>Bacteroidota</taxon>
        <taxon>Sphingobacteriia</taxon>
        <taxon>Sphingobacteriales</taxon>
        <taxon>Sphingobacteriaceae</taxon>
        <taxon>Mucilaginibacter</taxon>
    </lineage>
</organism>
<dbReference type="OrthoDB" id="9786766at2"/>
<accession>A0A223NV99</accession>
<sequence length="368" mass="42339">MYKRLKACRRAIAIAAFILAGTTVGRAQSPFKGLEQLFTIPKGYIAGYTKIAPVIDGDLNDAAWQRAAWTDDFTDIEGDVKPIPPLQTNVKMLWDDTCLYIAAKVMDPQVWANLKKHDQIVFLDNDLELFINPNKTTHQYYEIEFNAINNVFDLFLNKPYRNWGSPMSSWDVQGMRSAVKVQGTLNDPADTDQGWTIEIAIPFKAISLGNQVQVPGEGTLWRINFSRVEWDTKVTNGKYEKLKDASGRNKPEHNWVWSPQGVVNMHYPERWGYLQFTKNLPVKTPFNLPYAELQKQYLWLVYYRETEWFDKHNSYAQSLKDLDINELATINGNVSELKLEATPHQFMAFIADKKDNITYSINQDGLVR</sequence>
<keyword evidence="1" id="KW-0732">Signal</keyword>
<evidence type="ECO:0000313" key="3">
    <source>
        <dbReference type="EMBL" id="ASU33604.1"/>
    </source>
</evidence>
<gene>
    <name evidence="3" type="ORF">MuYL_1708</name>
</gene>
<feature type="signal peptide" evidence="1">
    <location>
        <begin position="1"/>
        <end position="27"/>
    </location>
</feature>
<feature type="chain" id="PRO_5012804560" evidence="1">
    <location>
        <begin position="28"/>
        <end position="368"/>
    </location>
</feature>
<dbReference type="Gene3D" id="2.60.40.1190">
    <property type="match status" value="1"/>
</dbReference>
<reference evidence="3 4" key="1">
    <citation type="submission" date="2017-08" db="EMBL/GenBank/DDBJ databases">
        <title>Complete genome sequence of Mucilaginibacter sp. strain BJC16-A31.</title>
        <authorList>
            <consortium name="Henan University of Science and Technology"/>
            <person name="You X."/>
        </authorList>
    </citation>
    <scope>NUCLEOTIDE SEQUENCE [LARGE SCALE GENOMIC DNA]</scope>
    <source>
        <strain evidence="3 4">BJC16-A31</strain>
    </source>
</reference>
<dbReference type="Proteomes" id="UP000215002">
    <property type="component" value="Chromosome"/>
</dbReference>
<protein>
    <submittedName>
        <fullName evidence="3">Carbohydrate family 9 binding domain-like</fullName>
    </submittedName>
</protein>
<evidence type="ECO:0000256" key="1">
    <source>
        <dbReference type="SAM" id="SignalP"/>
    </source>
</evidence>
<evidence type="ECO:0000313" key="4">
    <source>
        <dbReference type="Proteomes" id="UP000215002"/>
    </source>
</evidence>
<dbReference type="AlphaFoldDB" id="A0A223NV99"/>
<dbReference type="InterPro" id="IPR010502">
    <property type="entry name" value="Carb-bd_dom_fam9"/>
</dbReference>
<dbReference type="PANTHER" id="PTHR35532">
    <property type="entry name" value="SIMILAR TO POLYHYDROXYALKANOATE DEPOLYMERASE"/>
    <property type="match status" value="1"/>
</dbReference>
<dbReference type="KEGG" id="muc:MuYL_1708"/>
<dbReference type="GO" id="GO:0004553">
    <property type="term" value="F:hydrolase activity, hydrolyzing O-glycosyl compounds"/>
    <property type="evidence" value="ECO:0007669"/>
    <property type="project" value="InterPro"/>
</dbReference>
<dbReference type="GO" id="GO:0030246">
    <property type="term" value="F:carbohydrate binding"/>
    <property type="evidence" value="ECO:0007669"/>
    <property type="project" value="InterPro"/>
</dbReference>
<evidence type="ECO:0000259" key="2">
    <source>
        <dbReference type="Pfam" id="PF06452"/>
    </source>
</evidence>
<dbReference type="CDD" id="cd09620">
    <property type="entry name" value="CBM9_like_3"/>
    <property type="match status" value="1"/>
</dbReference>
<feature type="domain" description="Carbohydrate-binding" evidence="2">
    <location>
        <begin position="55"/>
        <end position="213"/>
    </location>
</feature>
<name>A0A223NV99_9SPHI</name>
<dbReference type="SUPFAM" id="SSF49344">
    <property type="entry name" value="CBD9-like"/>
    <property type="match status" value="1"/>
</dbReference>
<keyword evidence="4" id="KW-1185">Reference proteome</keyword>
<dbReference type="Pfam" id="PF06452">
    <property type="entry name" value="CBM9_1"/>
    <property type="match status" value="1"/>
</dbReference>
<dbReference type="RefSeq" id="WP_094570037.1">
    <property type="nucleotide sequence ID" value="NZ_CP022743.1"/>
</dbReference>
<dbReference type="GO" id="GO:0016052">
    <property type="term" value="P:carbohydrate catabolic process"/>
    <property type="evidence" value="ECO:0007669"/>
    <property type="project" value="InterPro"/>
</dbReference>
<proteinExistence type="predicted"/>
<dbReference type="EMBL" id="CP022743">
    <property type="protein sequence ID" value="ASU33604.1"/>
    <property type="molecule type" value="Genomic_DNA"/>
</dbReference>